<reference evidence="2 3" key="1">
    <citation type="submission" date="2021-12" db="EMBL/GenBank/DDBJ databases">
        <title>Genome sequence of Kibdelosporangium philippinense ATCC 49844.</title>
        <authorList>
            <person name="Fedorov E.A."/>
            <person name="Omeragic M."/>
            <person name="Shalygina K.F."/>
            <person name="Maclea K.S."/>
        </authorList>
    </citation>
    <scope>NUCLEOTIDE SEQUENCE [LARGE SCALE GENOMIC DNA]</scope>
    <source>
        <strain evidence="2 3">ATCC 49844</strain>
    </source>
</reference>
<dbReference type="EMBL" id="JAJVCN010000004">
    <property type="protein sequence ID" value="MCE7010157.1"/>
    <property type="molecule type" value="Genomic_DNA"/>
</dbReference>
<keyword evidence="1" id="KW-0472">Membrane</keyword>
<feature type="transmembrane region" description="Helical" evidence="1">
    <location>
        <begin position="57"/>
        <end position="75"/>
    </location>
</feature>
<proteinExistence type="predicted"/>
<feature type="transmembrane region" description="Helical" evidence="1">
    <location>
        <begin position="6"/>
        <end position="24"/>
    </location>
</feature>
<name>A0ABS8ZRA4_9PSEU</name>
<keyword evidence="1" id="KW-0812">Transmembrane</keyword>
<keyword evidence="1" id="KW-1133">Transmembrane helix</keyword>
<gene>
    <name evidence="2" type="ORF">LWC34_46250</name>
</gene>
<evidence type="ECO:0000256" key="1">
    <source>
        <dbReference type="SAM" id="Phobius"/>
    </source>
</evidence>
<organism evidence="2 3">
    <name type="scientific">Kibdelosporangium philippinense</name>
    <dbReference type="NCBI Taxonomy" id="211113"/>
    <lineage>
        <taxon>Bacteria</taxon>
        <taxon>Bacillati</taxon>
        <taxon>Actinomycetota</taxon>
        <taxon>Actinomycetes</taxon>
        <taxon>Pseudonocardiales</taxon>
        <taxon>Pseudonocardiaceae</taxon>
        <taxon>Kibdelosporangium</taxon>
    </lineage>
</organism>
<protein>
    <recommendedName>
        <fullName evidence="4">Integral membrane protein</fullName>
    </recommendedName>
</protein>
<evidence type="ECO:0000313" key="3">
    <source>
        <dbReference type="Proteomes" id="UP001521150"/>
    </source>
</evidence>
<comment type="caution">
    <text evidence="2">The sequence shown here is derived from an EMBL/GenBank/DDBJ whole genome shotgun (WGS) entry which is preliminary data.</text>
</comment>
<dbReference type="RefSeq" id="WP_233731612.1">
    <property type="nucleotide sequence ID" value="NZ_JAJVCN010000004.1"/>
</dbReference>
<accession>A0ABS8ZRA4</accession>
<dbReference type="Proteomes" id="UP001521150">
    <property type="component" value="Unassembled WGS sequence"/>
</dbReference>
<sequence length="81" mass="8938">MNLVVDVAGLLAWVAAYVLAFVAVAKFGRAVWQYVVPFLGLAVGFVAYFVIAWRFGRWPVLIVGLVLCAVAVAVLSRRRER</sequence>
<keyword evidence="3" id="KW-1185">Reference proteome</keyword>
<feature type="transmembrane region" description="Helical" evidence="1">
    <location>
        <begin position="31"/>
        <end position="51"/>
    </location>
</feature>
<evidence type="ECO:0000313" key="2">
    <source>
        <dbReference type="EMBL" id="MCE7010157.1"/>
    </source>
</evidence>
<evidence type="ECO:0008006" key="4">
    <source>
        <dbReference type="Google" id="ProtNLM"/>
    </source>
</evidence>